<dbReference type="InterPro" id="IPR001638">
    <property type="entry name" value="Solute-binding_3/MltF_N"/>
</dbReference>
<proteinExistence type="predicted"/>
<dbReference type="PANTHER" id="PTHR35936">
    <property type="entry name" value="MEMBRANE-BOUND LYTIC MUREIN TRANSGLYCOSYLASE F"/>
    <property type="match status" value="1"/>
</dbReference>
<dbReference type="AlphaFoldDB" id="A0A9X1K464"/>
<feature type="domain" description="Solute-binding protein family 3/N-terminal" evidence="2">
    <location>
        <begin position="3"/>
        <end position="234"/>
    </location>
</feature>
<keyword evidence="1" id="KW-0732">Signal</keyword>
<dbReference type="Pfam" id="PF00497">
    <property type="entry name" value="SBP_bac_3"/>
    <property type="match status" value="1"/>
</dbReference>
<sequence length="243" mass="27998">MLTGSNYPPFTQIDWPQQGMVTELVAAAMAESPEPERYRIRWRDDWATHLDAIRDKSYDMGFPWYRPDCATYQQDDARCVDFHFSDPVVELVILMFVRADNEFPFTQDADIEGRTLCRPSGYFTHDLDRPGRGWLTRDVVKLVQPDTPEACFNLLMAGEVDAVTVNEFLGVQQMFKAQLTEAVVPLPRPVSTQSLHVIISKTHWRATSLLYRFNAGLARLKQSEAYAEIVSRHLAYYWEQLKG</sequence>
<organism evidence="3 4">
    <name type="scientific">Roseobacter insulae</name>
    <dbReference type="NCBI Taxonomy" id="2859783"/>
    <lineage>
        <taxon>Bacteria</taxon>
        <taxon>Pseudomonadati</taxon>
        <taxon>Pseudomonadota</taxon>
        <taxon>Alphaproteobacteria</taxon>
        <taxon>Rhodobacterales</taxon>
        <taxon>Roseobacteraceae</taxon>
        <taxon>Roseobacter</taxon>
    </lineage>
</organism>
<dbReference type="RefSeq" id="WP_219506652.1">
    <property type="nucleotide sequence ID" value="NZ_JAHXDN010000007.1"/>
</dbReference>
<evidence type="ECO:0000259" key="2">
    <source>
        <dbReference type="Pfam" id="PF00497"/>
    </source>
</evidence>
<dbReference type="Proteomes" id="UP001138661">
    <property type="component" value="Unassembled WGS sequence"/>
</dbReference>
<keyword evidence="4" id="KW-1185">Reference proteome</keyword>
<evidence type="ECO:0000313" key="3">
    <source>
        <dbReference type="EMBL" id="MBW4710278.1"/>
    </source>
</evidence>
<reference evidence="3" key="1">
    <citation type="submission" date="2021-07" db="EMBL/GenBank/DDBJ databases">
        <title>Roseobacter insulae sp. nov., isolated from a tidal flat.</title>
        <authorList>
            <person name="Park S."/>
            <person name="Yoon J.-H."/>
        </authorList>
    </citation>
    <scope>NUCLEOTIDE SEQUENCE</scope>
    <source>
        <strain evidence="3">YSTF-M11</strain>
    </source>
</reference>
<evidence type="ECO:0000256" key="1">
    <source>
        <dbReference type="ARBA" id="ARBA00022729"/>
    </source>
</evidence>
<protein>
    <submittedName>
        <fullName evidence="3">Transporter substrate-binding domain-containing protein</fullName>
    </submittedName>
</protein>
<comment type="caution">
    <text evidence="3">The sequence shown here is derived from an EMBL/GenBank/DDBJ whole genome shotgun (WGS) entry which is preliminary data.</text>
</comment>
<accession>A0A9X1K464</accession>
<evidence type="ECO:0000313" key="4">
    <source>
        <dbReference type="Proteomes" id="UP001138661"/>
    </source>
</evidence>
<dbReference type="EMBL" id="JAHXDN010000007">
    <property type="protein sequence ID" value="MBW4710278.1"/>
    <property type="molecule type" value="Genomic_DNA"/>
</dbReference>
<name>A0A9X1K464_9RHOB</name>
<dbReference type="PANTHER" id="PTHR35936:SF25">
    <property type="entry name" value="ABC TRANSPORTER SUBSTRATE-BINDING PROTEIN"/>
    <property type="match status" value="1"/>
</dbReference>
<gene>
    <name evidence="3" type="ORF">KX928_21020</name>
</gene>